<dbReference type="PROSITE" id="PS50157">
    <property type="entry name" value="ZINC_FINGER_C2H2_2"/>
    <property type="match status" value="1"/>
</dbReference>
<reference evidence="4" key="1">
    <citation type="submission" date="2023-06" db="EMBL/GenBank/DDBJ databases">
        <authorList>
            <person name="Delattre M."/>
        </authorList>
    </citation>
    <scope>NUCLEOTIDE SEQUENCE</scope>
    <source>
        <strain evidence="4">AF72</strain>
    </source>
</reference>
<dbReference type="AlphaFoldDB" id="A0AA36G3Y4"/>
<organism evidence="4 5">
    <name type="scientific">Mesorhabditis spiculigera</name>
    <dbReference type="NCBI Taxonomy" id="96644"/>
    <lineage>
        <taxon>Eukaryota</taxon>
        <taxon>Metazoa</taxon>
        <taxon>Ecdysozoa</taxon>
        <taxon>Nematoda</taxon>
        <taxon>Chromadorea</taxon>
        <taxon>Rhabditida</taxon>
        <taxon>Rhabditina</taxon>
        <taxon>Rhabditomorpha</taxon>
        <taxon>Rhabditoidea</taxon>
        <taxon>Rhabditidae</taxon>
        <taxon>Mesorhabditinae</taxon>
        <taxon>Mesorhabditis</taxon>
    </lineage>
</organism>
<dbReference type="Proteomes" id="UP001177023">
    <property type="component" value="Unassembled WGS sequence"/>
</dbReference>
<dbReference type="GO" id="GO:0008270">
    <property type="term" value="F:zinc ion binding"/>
    <property type="evidence" value="ECO:0007669"/>
    <property type="project" value="UniProtKB-KW"/>
</dbReference>
<proteinExistence type="predicted"/>
<dbReference type="InterPro" id="IPR013087">
    <property type="entry name" value="Znf_C2H2_type"/>
</dbReference>
<evidence type="ECO:0000256" key="1">
    <source>
        <dbReference type="PROSITE-ProRule" id="PRU00042"/>
    </source>
</evidence>
<keyword evidence="1" id="KW-0479">Metal-binding</keyword>
<evidence type="ECO:0000313" key="4">
    <source>
        <dbReference type="EMBL" id="CAJ0578027.1"/>
    </source>
</evidence>
<feature type="domain" description="C2H2-type" evidence="3">
    <location>
        <begin position="128"/>
        <end position="152"/>
    </location>
</feature>
<feature type="region of interest" description="Disordered" evidence="2">
    <location>
        <begin position="164"/>
        <end position="188"/>
    </location>
</feature>
<protein>
    <recommendedName>
        <fullName evidence="3">C2H2-type domain-containing protein</fullName>
    </recommendedName>
</protein>
<evidence type="ECO:0000259" key="3">
    <source>
        <dbReference type="PROSITE" id="PS50157"/>
    </source>
</evidence>
<dbReference type="EMBL" id="CATQJA010002653">
    <property type="protein sequence ID" value="CAJ0578027.1"/>
    <property type="molecule type" value="Genomic_DNA"/>
</dbReference>
<gene>
    <name evidence="4" type="ORF">MSPICULIGERA_LOCUS16291</name>
</gene>
<dbReference type="PROSITE" id="PS00028">
    <property type="entry name" value="ZINC_FINGER_C2H2_1"/>
    <property type="match status" value="1"/>
</dbReference>
<feature type="compositionally biased region" description="Polar residues" evidence="2">
    <location>
        <begin position="17"/>
        <end position="29"/>
    </location>
</feature>
<evidence type="ECO:0000256" key="2">
    <source>
        <dbReference type="SAM" id="MobiDB-lite"/>
    </source>
</evidence>
<evidence type="ECO:0000313" key="5">
    <source>
        <dbReference type="Proteomes" id="UP001177023"/>
    </source>
</evidence>
<sequence>MVRRKQEKPVRLEDVDTPTTSSTSAQTERTASRKRKLDEPSSERGPLAALEESLLKLRPQKTVEEPHASAVHSSKNGRCPVDEPSTSTNENLNRIPSDGLCSLYKFVSSMAEPEKEPRRVVGSTNAILRCLECGAAFGHMEQLVVHMTTTRHFASLTRRSNSWLPAAPKKPEAPRKIAHTPSPKPINQPAIGFPSSLFNSLIPKHLRLMCAHCGDTEADIVPHLKKQHSIEVRDLPTWLVNIRLIPGDSQNPSPSQHQPDQISPHLSQLMMMIDSVNK</sequence>
<keyword evidence="5" id="KW-1185">Reference proteome</keyword>
<feature type="compositionally biased region" description="Polar residues" evidence="2">
    <location>
        <begin position="84"/>
        <end position="94"/>
    </location>
</feature>
<accession>A0AA36G3Y4</accession>
<comment type="caution">
    <text evidence="4">The sequence shown here is derived from an EMBL/GenBank/DDBJ whole genome shotgun (WGS) entry which is preliminary data.</text>
</comment>
<feature type="region of interest" description="Disordered" evidence="2">
    <location>
        <begin position="1"/>
        <end position="94"/>
    </location>
</feature>
<feature type="non-terminal residue" evidence="4">
    <location>
        <position position="278"/>
    </location>
</feature>
<name>A0AA36G3Y4_9BILA</name>
<keyword evidence="1" id="KW-0863">Zinc-finger</keyword>
<keyword evidence="1" id="KW-0862">Zinc</keyword>